<comment type="caution">
    <text evidence="3">The sequence shown here is derived from an EMBL/GenBank/DDBJ whole genome shotgun (WGS) entry which is preliminary data.</text>
</comment>
<evidence type="ECO:0000256" key="2">
    <source>
        <dbReference type="SAM" id="SignalP"/>
    </source>
</evidence>
<dbReference type="EMBL" id="JAZAVK010000187">
    <property type="protein sequence ID" value="KAK7417394.1"/>
    <property type="molecule type" value="Genomic_DNA"/>
</dbReference>
<dbReference type="Proteomes" id="UP001498421">
    <property type="component" value="Unassembled WGS sequence"/>
</dbReference>
<gene>
    <name evidence="3" type="ORF">QQZ08_011646</name>
</gene>
<keyword evidence="2" id="KW-0732">Signal</keyword>
<protein>
    <submittedName>
        <fullName evidence="3">Uncharacterized protein</fullName>
    </submittedName>
</protein>
<evidence type="ECO:0000256" key="1">
    <source>
        <dbReference type="SAM" id="MobiDB-lite"/>
    </source>
</evidence>
<name>A0ABR1H921_9HYPO</name>
<accession>A0ABR1H921</accession>
<evidence type="ECO:0000313" key="3">
    <source>
        <dbReference type="EMBL" id="KAK7417394.1"/>
    </source>
</evidence>
<proteinExistence type="predicted"/>
<feature type="chain" id="PRO_5045830197" evidence="2">
    <location>
        <begin position="21"/>
        <end position="120"/>
    </location>
</feature>
<reference evidence="3 4" key="1">
    <citation type="journal article" date="2025" name="Microbiol. Resour. Announc.">
        <title>Draft genome sequences for Neonectria magnoliae and Neonectria punicea, canker pathogens of Liriodendron tulipifera and Acer saccharum in West Virginia.</title>
        <authorList>
            <person name="Petronek H.M."/>
            <person name="Kasson M.T."/>
            <person name="Metheny A.M."/>
            <person name="Stauder C.M."/>
            <person name="Lovett B."/>
            <person name="Lynch S.C."/>
            <person name="Garnas J.R."/>
            <person name="Kasson L.R."/>
            <person name="Stajich J.E."/>
        </authorList>
    </citation>
    <scope>NUCLEOTIDE SEQUENCE [LARGE SCALE GENOMIC DNA]</scope>
    <source>
        <strain evidence="3 4">NRRL 64651</strain>
    </source>
</reference>
<evidence type="ECO:0000313" key="4">
    <source>
        <dbReference type="Proteomes" id="UP001498421"/>
    </source>
</evidence>
<feature type="signal peptide" evidence="2">
    <location>
        <begin position="1"/>
        <end position="20"/>
    </location>
</feature>
<feature type="region of interest" description="Disordered" evidence="1">
    <location>
        <begin position="73"/>
        <end position="120"/>
    </location>
</feature>
<sequence length="120" mass="12610">MKTTSALAFLLAAVAPFTASLPTSHNAIAGGPLHARSSKLTPLFLNGTTPEDTVPVPGKPIFVPADGTVLLVERDTPAPRKSFKPRRSVKERQEKPSTNIVPLSRRGADSVPATSNETAA</sequence>
<keyword evidence="4" id="KW-1185">Reference proteome</keyword>
<organism evidence="3 4">
    <name type="scientific">Neonectria magnoliae</name>
    <dbReference type="NCBI Taxonomy" id="2732573"/>
    <lineage>
        <taxon>Eukaryota</taxon>
        <taxon>Fungi</taxon>
        <taxon>Dikarya</taxon>
        <taxon>Ascomycota</taxon>
        <taxon>Pezizomycotina</taxon>
        <taxon>Sordariomycetes</taxon>
        <taxon>Hypocreomycetidae</taxon>
        <taxon>Hypocreales</taxon>
        <taxon>Nectriaceae</taxon>
        <taxon>Neonectria</taxon>
    </lineage>
</organism>